<sequence>MEPDVPIARRLDPELVNAATSSPNVDRRGATASPHRQWDIDVQEDALPAARVPETVFPSCSGGIMEGHFAWEPYEKKSQDLIRKECSLREIKLNTRTNKADRIRCLRRYDELMNSGQSASAASTMAAGGTRRTKHCTFRLANAVLSDNLFMRLIEATGRSFNRTDLDDVQSSAKSQFWRDVATAYHSNDEVFRGLIEDDSAFEDIDPGVIVPHNPAKLEELWKELTSFFSICAANFRLSGTHEQEFKQFVHGKMDVLYLWYWLKKRPEALNSARGGMYEEDEFDSLSSSTPTRERRNATPSKASSTKKRLRESLSSRRTPNKKPKADSDSMEVLVTLVGRIAAAREAEITLAREQDLEAAVRVRSEHYKMLDDIRKRIDKIECEMSSAASPKKHRLQVDLDFFLEERQRIMDAVRTQNL</sequence>
<evidence type="ECO:0000313" key="2">
    <source>
        <dbReference type="EMBL" id="KAF4033261.1"/>
    </source>
</evidence>
<evidence type="ECO:0000313" key="3">
    <source>
        <dbReference type="EMBL" id="KAF4131564.1"/>
    </source>
</evidence>
<accession>A0A833WPU2</accession>
<name>A0A833WPU2_PHYIN</name>
<evidence type="ECO:0000313" key="5">
    <source>
        <dbReference type="Proteomes" id="UP000602510"/>
    </source>
</evidence>
<dbReference type="Proteomes" id="UP000602510">
    <property type="component" value="Unassembled WGS sequence"/>
</dbReference>
<evidence type="ECO:0000256" key="1">
    <source>
        <dbReference type="SAM" id="MobiDB-lite"/>
    </source>
</evidence>
<dbReference type="EMBL" id="JAACNO010002720">
    <property type="protein sequence ID" value="KAF4131564.1"/>
    <property type="molecule type" value="Genomic_DNA"/>
</dbReference>
<proteinExistence type="predicted"/>
<gene>
    <name evidence="2" type="ORF">GN244_ATG14815</name>
    <name evidence="4" type="ORF">GN958_ATG01965</name>
    <name evidence="3" type="ORF">GN958_ATG19245</name>
</gene>
<dbReference type="AlphaFoldDB" id="A0A833WPU2"/>
<reference evidence="2" key="1">
    <citation type="submission" date="2020-04" db="EMBL/GenBank/DDBJ databases">
        <title>Hybrid Assembly of Korean Phytophthora infestans isolates.</title>
        <authorList>
            <person name="Prokchorchik M."/>
            <person name="Lee Y."/>
            <person name="Seo J."/>
            <person name="Cho J.-H."/>
            <person name="Park Y.-E."/>
            <person name="Jang D.-C."/>
            <person name="Im J.-S."/>
            <person name="Choi J.-G."/>
            <person name="Park H.-J."/>
            <person name="Lee G.-B."/>
            <person name="Lee Y.-G."/>
            <person name="Hong S.-Y."/>
            <person name="Cho K."/>
            <person name="Sohn K.H."/>
        </authorList>
    </citation>
    <scope>NUCLEOTIDE SEQUENCE</scope>
    <source>
        <strain evidence="2">KR_1_A1</strain>
        <strain evidence="3">KR_2_A2</strain>
    </source>
</reference>
<protein>
    <submittedName>
        <fullName evidence="2">Uncharacterized protein</fullName>
    </submittedName>
</protein>
<organism evidence="2 5">
    <name type="scientific">Phytophthora infestans</name>
    <name type="common">Potato late blight agent</name>
    <name type="synonym">Botrytis infestans</name>
    <dbReference type="NCBI Taxonomy" id="4787"/>
    <lineage>
        <taxon>Eukaryota</taxon>
        <taxon>Sar</taxon>
        <taxon>Stramenopiles</taxon>
        <taxon>Oomycota</taxon>
        <taxon>Peronosporomycetes</taxon>
        <taxon>Peronosporales</taxon>
        <taxon>Peronosporaceae</taxon>
        <taxon>Phytophthora</taxon>
    </lineage>
</organism>
<dbReference type="EMBL" id="WSZM01000431">
    <property type="protein sequence ID" value="KAF4033261.1"/>
    <property type="molecule type" value="Genomic_DNA"/>
</dbReference>
<dbReference type="Proteomes" id="UP000704712">
    <property type="component" value="Unassembled WGS sequence"/>
</dbReference>
<feature type="region of interest" description="Disordered" evidence="1">
    <location>
        <begin position="282"/>
        <end position="329"/>
    </location>
</feature>
<evidence type="ECO:0000313" key="4">
    <source>
        <dbReference type="EMBL" id="KAF4148837.1"/>
    </source>
</evidence>
<comment type="caution">
    <text evidence="2">The sequence shown here is derived from an EMBL/GenBank/DDBJ whole genome shotgun (WGS) entry which is preliminary data.</text>
</comment>
<dbReference type="EMBL" id="JAACNO010000214">
    <property type="protein sequence ID" value="KAF4148837.1"/>
    <property type="molecule type" value="Genomic_DNA"/>
</dbReference>
<keyword evidence="5" id="KW-1185">Reference proteome</keyword>